<comment type="catalytic activity">
    <reaction evidence="6">
        <text>biotin + L-lysyl-[protein] + ATP = N(6)-biotinyl-L-lysyl-[protein] + AMP + diphosphate + H(+)</text>
        <dbReference type="Rhea" id="RHEA:11756"/>
        <dbReference type="Rhea" id="RHEA-COMP:9752"/>
        <dbReference type="Rhea" id="RHEA-COMP:10505"/>
        <dbReference type="ChEBI" id="CHEBI:15378"/>
        <dbReference type="ChEBI" id="CHEBI:29969"/>
        <dbReference type="ChEBI" id="CHEBI:30616"/>
        <dbReference type="ChEBI" id="CHEBI:33019"/>
        <dbReference type="ChEBI" id="CHEBI:57586"/>
        <dbReference type="ChEBI" id="CHEBI:83144"/>
        <dbReference type="ChEBI" id="CHEBI:456215"/>
        <dbReference type="EC" id="6.3.4.15"/>
    </reaction>
</comment>
<dbReference type="InterPro" id="IPR045864">
    <property type="entry name" value="aa-tRNA-synth_II/BPL/LPL"/>
</dbReference>
<proteinExistence type="predicted"/>
<dbReference type="AlphaFoldDB" id="A0A845SEJ3"/>
<keyword evidence="4" id="KW-0092">Biotin</keyword>
<reference evidence="9 10" key="1">
    <citation type="submission" date="2018-10" db="EMBL/GenBank/DDBJ databases">
        <title>Iterative Subtractive Binning of Freshwater Chronoseries Metagenomes Recovers Nearly Complete Genomes from over Four Hundred Novel Species.</title>
        <authorList>
            <person name="Rodriguez-R L.M."/>
            <person name="Tsementzi D."/>
            <person name="Luo C."/>
            <person name="Konstantinidis K.T."/>
        </authorList>
    </citation>
    <scope>NUCLEOTIDE SEQUENCE [LARGE SCALE GENOMIC DNA]</scope>
    <source>
        <strain evidence="9">WB7_2B_003</strain>
        <strain evidence="8">WB7_6_001</strain>
    </source>
</reference>
<evidence type="ECO:0000256" key="1">
    <source>
        <dbReference type="ARBA" id="ARBA00022598"/>
    </source>
</evidence>
<dbReference type="Pfam" id="PF02237">
    <property type="entry name" value="BPL_C"/>
    <property type="match status" value="1"/>
</dbReference>
<keyword evidence="3" id="KW-0067">ATP-binding</keyword>
<keyword evidence="2" id="KW-0547">Nucleotide-binding</keyword>
<evidence type="ECO:0000256" key="6">
    <source>
        <dbReference type="ARBA" id="ARBA00047846"/>
    </source>
</evidence>
<dbReference type="Gene3D" id="3.30.930.10">
    <property type="entry name" value="Bira Bifunctional Protein, Domain 2"/>
    <property type="match status" value="1"/>
</dbReference>
<evidence type="ECO:0000313" key="9">
    <source>
        <dbReference type="EMBL" id="NCU62985.1"/>
    </source>
</evidence>
<dbReference type="GO" id="GO:0004077">
    <property type="term" value="F:biotin--[biotin carboxyl-carrier protein] ligase activity"/>
    <property type="evidence" value="ECO:0007669"/>
    <property type="project" value="UniProtKB-EC"/>
</dbReference>
<dbReference type="SUPFAM" id="SSF50037">
    <property type="entry name" value="C-terminal domain of transcriptional repressors"/>
    <property type="match status" value="1"/>
</dbReference>
<evidence type="ECO:0000256" key="5">
    <source>
        <dbReference type="ARBA" id="ARBA00024227"/>
    </source>
</evidence>
<evidence type="ECO:0000313" key="10">
    <source>
        <dbReference type="Proteomes" id="UP000572953"/>
    </source>
</evidence>
<dbReference type="Pfam" id="PF03099">
    <property type="entry name" value="BPL_LplA_LipB"/>
    <property type="match status" value="1"/>
</dbReference>
<dbReference type="GO" id="GO:0005737">
    <property type="term" value="C:cytoplasm"/>
    <property type="evidence" value="ECO:0007669"/>
    <property type="project" value="TreeGrafter"/>
</dbReference>
<protein>
    <recommendedName>
        <fullName evidence="5">biotin--[biotin carboxyl-carrier protein] ligase</fullName>
        <ecNumber evidence="5">6.3.4.15</ecNumber>
    </recommendedName>
</protein>
<evidence type="ECO:0000256" key="2">
    <source>
        <dbReference type="ARBA" id="ARBA00022741"/>
    </source>
</evidence>
<accession>A0A845SEJ3</accession>
<dbReference type="Gene3D" id="2.30.30.100">
    <property type="match status" value="1"/>
</dbReference>
<dbReference type="CDD" id="cd16442">
    <property type="entry name" value="BPL"/>
    <property type="match status" value="1"/>
</dbReference>
<dbReference type="InterPro" id="IPR008988">
    <property type="entry name" value="Transcriptional_repressor_C"/>
</dbReference>
<dbReference type="EMBL" id="RGET01000018">
    <property type="protein sequence ID" value="NBN87853.1"/>
    <property type="molecule type" value="Genomic_DNA"/>
</dbReference>
<name>A0A845SEJ3_9PROT</name>
<dbReference type="Proteomes" id="UP000713222">
    <property type="component" value="Unassembled WGS sequence"/>
</dbReference>
<evidence type="ECO:0000256" key="4">
    <source>
        <dbReference type="ARBA" id="ARBA00023267"/>
    </source>
</evidence>
<dbReference type="EMBL" id="RGGN01000082">
    <property type="protein sequence ID" value="NCU62985.1"/>
    <property type="molecule type" value="Genomic_DNA"/>
</dbReference>
<dbReference type="PANTHER" id="PTHR12835">
    <property type="entry name" value="BIOTIN PROTEIN LIGASE"/>
    <property type="match status" value="1"/>
</dbReference>
<comment type="caution">
    <text evidence="9">The sequence shown here is derived from an EMBL/GenBank/DDBJ whole genome shotgun (WGS) entry which is preliminary data.</text>
</comment>
<dbReference type="PROSITE" id="PS51733">
    <property type="entry name" value="BPL_LPL_CATALYTIC"/>
    <property type="match status" value="1"/>
</dbReference>
<gene>
    <name evidence="8" type="ORF">EBV32_02020</name>
    <name evidence="9" type="ORF">EBV78_02695</name>
</gene>
<dbReference type="Proteomes" id="UP000572953">
    <property type="component" value="Unassembled WGS sequence"/>
</dbReference>
<feature type="domain" description="BPL/LPL catalytic" evidence="7">
    <location>
        <begin position="1"/>
        <end position="172"/>
    </location>
</feature>
<evidence type="ECO:0000256" key="3">
    <source>
        <dbReference type="ARBA" id="ARBA00022840"/>
    </source>
</evidence>
<evidence type="ECO:0000259" key="7">
    <source>
        <dbReference type="PROSITE" id="PS51733"/>
    </source>
</evidence>
<dbReference type="InterPro" id="IPR004408">
    <property type="entry name" value="Biotin_CoA_COase_ligase"/>
</dbReference>
<evidence type="ECO:0000313" key="8">
    <source>
        <dbReference type="EMBL" id="NBN87853.1"/>
    </source>
</evidence>
<dbReference type="InterPro" id="IPR004143">
    <property type="entry name" value="BPL_LPL_catalytic"/>
</dbReference>
<dbReference type="SUPFAM" id="SSF55681">
    <property type="entry name" value="Class II aaRS and biotin synthetases"/>
    <property type="match status" value="1"/>
</dbReference>
<keyword evidence="1 9" id="KW-0436">Ligase</keyword>
<organism evidence="9 10">
    <name type="scientific">Candidatus Fonsibacter lacus</name>
    <dbReference type="NCBI Taxonomy" id="2576439"/>
    <lineage>
        <taxon>Bacteria</taxon>
        <taxon>Pseudomonadati</taxon>
        <taxon>Pseudomonadota</taxon>
        <taxon>Alphaproteobacteria</taxon>
        <taxon>Candidatus Pelagibacterales</taxon>
        <taxon>Candidatus Pelagibacterales incertae sedis</taxon>
        <taxon>Candidatus Fonsibacter</taxon>
    </lineage>
</organism>
<dbReference type="GO" id="GO:0005524">
    <property type="term" value="F:ATP binding"/>
    <property type="evidence" value="ECO:0007669"/>
    <property type="project" value="UniProtKB-KW"/>
</dbReference>
<dbReference type="InterPro" id="IPR003142">
    <property type="entry name" value="BPL_C"/>
</dbReference>
<sequence>MSLPIFNFTKIESTNDFARSLITEHKIFKGIVIADEQTKGRGRYGNKWNSPKGNLYFTVFFPILRSNLKKIQFLVQLQIRNILNNYNIKNVSLKWPNDLYINNKKVCGILQESIVLGKLFLIIGIGINVKSSPKIKKYPTTYLNKETKKKIILTDLVDKLKKAFVSNIISRKHSFKKIVKDWNKYAFNRNKFINFKLNNKIYKGIFRGINNNGALILEHNNHKDYFTHGSLV</sequence>
<dbReference type="EC" id="6.3.4.15" evidence="5"/>
<dbReference type="PANTHER" id="PTHR12835:SF5">
    <property type="entry name" value="BIOTIN--PROTEIN LIGASE"/>
    <property type="match status" value="1"/>
</dbReference>
<dbReference type="NCBIfam" id="TIGR00121">
    <property type="entry name" value="birA_ligase"/>
    <property type="match status" value="1"/>
</dbReference>